<evidence type="ECO:0000313" key="1">
    <source>
        <dbReference type="EMBL" id="MDR6803842.1"/>
    </source>
</evidence>
<dbReference type="Proteomes" id="UP001264980">
    <property type="component" value="Unassembled WGS sequence"/>
</dbReference>
<name>A0ABU1QRU5_9BACT</name>
<proteinExistence type="predicted"/>
<organism evidence="1 2">
    <name type="scientific">Dyadobacter fermentans</name>
    <dbReference type="NCBI Taxonomy" id="94254"/>
    <lineage>
        <taxon>Bacteria</taxon>
        <taxon>Pseudomonadati</taxon>
        <taxon>Bacteroidota</taxon>
        <taxon>Cytophagia</taxon>
        <taxon>Cytophagales</taxon>
        <taxon>Spirosomataceae</taxon>
        <taxon>Dyadobacter</taxon>
    </lineage>
</organism>
<dbReference type="EMBL" id="JAVDTI010000001">
    <property type="protein sequence ID" value="MDR6803842.1"/>
    <property type="molecule type" value="Genomic_DNA"/>
</dbReference>
<evidence type="ECO:0000313" key="2">
    <source>
        <dbReference type="Proteomes" id="UP001264980"/>
    </source>
</evidence>
<comment type="caution">
    <text evidence="1">The sequence shown here is derived from an EMBL/GenBank/DDBJ whole genome shotgun (WGS) entry which is preliminary data.</text>
</comment>
<sequence length="33" mass="4103">MSLLVDDDWFLIDEWTTVCWVELLKFSFVFKFE</sequence>
<accession>A0ABU1QRU5</accession>
<keyword evidence="2" id="KW-1185">Reference proteome</keyword>
<protein>
    <submittedName>
        <fullName evidence="1">Uncharacterized protein</fullName>
    </submittedName>
</protein>
<reference evidence="1 2" key="1">
    <citation type="submission" date="2023-07" db="EMBL/GenBank/DDBJ databases">
        <title>Sorghum-associated microbial communities from plants grown in Nebraska, USA.</title>
        <authorList>
            <person name="Schachtman D."/>
        </authorList>
    </citation>
    <scope>NUCLEOTIDE SEQUENCE [LARGE SCALE GENOMIC DNA]</scope>
    <source>
        <strain evidence="1 2">BE57</strain>
    </source>
</reference>
<gene>
    <name evidence="1" type="ORF">J2W84_000879</name>
</gene>